<accession>A0A5C7J8C4</accession>
<proteinExistence type="predicted"/>
<evidence type="ECO:0000313" key="2">
    <source>
        <dbReference type="Proteomes" id="UP000321026"/>
    </source>
</evidence>
<dbReference type="EMBL" id="SSDS01000044">
    <property type="protein sequence ID" value="TXG77498.1"/>
    <property type="molecule type" value="Genomic_DNA"/>
</dbReference>
<organism evidence="1 2">
    <name type="scientific">Candidatus Dojkabacteria bacterium</name>
    <dbReference type="NCBI Taxonomy" id="2099670"/>
    <lineage>
        <taxon>Bacteria</taxon>
        <taxon>Candidatus Dojkabacteria</taxon>
    </lineage>
</organism>
<name>A0A5C7J8C4_9BACT</name>
<sequence length="117" mass="13397">MTMLTRVIQHMTHATRDGIPEYDGCIPDTFKYGVTSYEFGGAHFHDHLIMPYFRNTYISPIHPVLTVIIPNYGDDITVCSNVGTYLGFVACDIFTAPCNFIHMAIQCYSIRFHNEVW</sequence>
<reference evidence="1 2" key="1">
    <citation type="submission" date="2018-09" db="EMBL/GenBank/DDBJ databases">
        <title>Metagenome Assembled Genomes from an Advanced Water Purification Facility.</title>
        <authorList>
            <person name="Stamps B.W."/>
            <person name="Spear J.R."/>
        </authorList>
    </citation>
    <scope>NUCLEOTIDE SEQUENCE [LARGE SCALE GENOMIC DNA]</scope>
    <source>
        <strain evidence="1">Bin_63_2</strain>
    </source>
</reference>
<dbReference type="AlphaFoldDB" id="A0A5C7J8C4"/>
<gene>
    <name evidence="1" type="ORF">E6Q11_02670</name>
</gene>
<evidence type="ECO:0000313" key="1">
    <source>
        <dbReference type="EMBL" id="TXG77498.1"/>
    </source>
</evidence>
<protein>
    <submittedName>
        <fullName evidence="1">Uncharacterized protein</fullName>
    </submittedName>
</protein>
<comment type="caution">
    <text evidence="1">The sequence shown here is derived from an EMBL/GenBank/DDBJ whole genome shotgun (WGS) entry which is preliminary data.</text>
</comment>
<dbReference type="Proteomes" id="UP000321026">
    <property type="component" value="Unassembled WGS sequence"/>
</dbReference>